<evidence type="ECO:0000256" key="2">
    <source>
        <dbReference type="ARBA" id="ARBA00022691"/>
    </source>
</evidence>
<protein>
    <submittedName>
        <fullName evidence="8">Radical SAM superfamily</fullName>
    </submittedName>
</protein>
<dbReference type="Gene3D" id="3.20.20.70">
    <property type="entry name" value="Aldolase class I"/>
    <property type="match status" value="1"/>
</dbReference>
<evidence type="ECO:0000259" key="7">
    <source>
        <dbReference type="Pfam" id="PF04055"/>
    </source>
</evidence>
<dbReference type="GO" id="GO:0051536">
    <property type="term" value="F:iron-sulfur cluster binding"/>
    <property type="evidence" value="ECO:0007669"/>
    <property type="project" value="UniProtKB-KW"/>
</dbReference>
<dbReference type="InterPro" id="IPR023867">
    <property type="entry name" value="Sulphatase_maturase_rSAM"/>
</dbReference>
<dbReference type="Proteomes" id="UP000237839">
    <property type="component" value="Unassembled WGS sequence"/>
</dbReference>
<comment type="cofactor">
    <cofactor evidence="1">
        <name>[4Fe-4S] cluster</name>
        <dbReference type="ChEBI" id="CHEBI:49883"/>
    </cofactor>
</comment>
<reference evidence="8 9" key="1">
    <citation type="submission" date="2018-02" db="EMBL/GenBank/DDBJ databases">
        <title>Solimicrobium silvestre gen. nov., sp. nov., isolated from alpine forest soil.</title>
        <authorList>
            <person name="Margesin R."/>
            <person name="Albuquerque L."/>
            <person name="Zhang D.-C."/>
            <person name="Froufe H.J.C."/>
            <person name="Severino R."/>
            <person name="Roxo I."/>
            <person name="Egas C."/>
            <person name="Da Costa M.S."/>
        </authorList>
    </citation>
    <scope>NUCLEOTIDE SEQUENCE [LARGE SCALE GENOMIC DNA]</scope>
    <source>
        <strain evidence="8 9">S20-91</strain>
    </source>
</reference>
<evidence type="ECO:0000256" key="4">
    <source>
        <dbReference type="ARBA" id="ARBA00023004"/>
    </source>
</evidence>
<proteinExistence type="inferred from homology"/>
<keyword evidence="3" id="KW-0479">Metal-binding</keyword>
<evidence type="ECO:0000313" key="8">
    <source>
        <dbReference type="EMBL" id="PRC92795.1"/>
    </source>
</evidence>
<evidence type="ECO:0000256" key="5">
    <source>
        <dbReference type="ARBA" id="ARBA00023014"/>
    </source>
</evidence>
<keyword evidence="9" id="KW-1185">Reference proteome</keyword>
<dbReference type="AlphaFoldDB" id="A0A2S9GYJ2"/>
<name>A0A2S9GYJ2_9BURK</name>
<dbReference type="UniPathway" id="UPA00782"/>
<dbReference type="SFLD" id="SFLDG01067">
    <property type="entry name" value="SPASM/twitch_domain_containing"/>
    <property type="match status" value="1"/>
</dbReference>
<dbReference type="EMBL" id="PUGF01000011">
    <property type="protein sequence ID" value="PRC92795.1"/>
    <property type="molecule type" value="Genomic_DNA"/>
</dbReference>
<dbReference type="CDD" id="cd01335">
    <property type="entry name" value="Radical_SAM"/>
    <property type="match status" value="1"/>
</dbReference>
<evidence type="ECO:0000313" key="9">
    <source>
        <dbReference type="Proteomes" id="UP000237839"/>
    </source>
</evidence>
<dbReference type="SFLD" id="SFLDS00029">
    <property type="entry name" value="Radical_SAM"/>
    <property type="match status" value="1"/>
</dbReference>
<dbReference type="PANTHER" id="PTHR43273:SF3">
    <property type="entry name" value="ANAEROBIC SULFATASE-MATURATING ENZYME HOMOLOG ASLB-RELATED"/>
    <property type="match status" value="1"/>
</dbReference>
<evidence type="ECO:0000256" key="3">
    <source>
        <dbReference type="ARBA" id="ARBA00022723"/>
    </source>
</evidence>
<keyword evidence="2" id="KW-0949">S-adenosyl-L-methionine</keyword>
<sequence length="349" mass="39244">MEIDKYAGFLSRRQLELIIMPTEQCNFRCTYCYEDFEIGKMKDETVQAIKKLITARLSNPSLSELVFSWFGGEPLMAKDIVYELSEFAQKACATSGIQFSSGMTTNAYGLDSATFDNLLKLNVRSYQISIDGDEDEHNKTRKLISGRGTFAKIWSNLLDLKKSKEQFDVMLRIHIHQENVDSLKQLLPKICSEFADDIRFSIFLKAVGNWGGDGVKQMSLTKNADAVKDDMNACLIEHGWFNLRNSAETSDVVTPCYAARSNSFVIRANGMLNKCTVAFSDPRNSVGHINSDGTLFIQSEKIQPFMRGFQSLDKAALRCPMHGMPKIEEVKTIQFAKSINEVLSEISVA</sequence>
<keyword evidence="5" id="KW-0411">Iron-sulfur</keyword>
<dbReference type="InterPro" id="IPR058240">
    <property type="entry name" value="rSAM_sf"/>
</dbReference>
<dbReference type="InterPro" id="IPR007197">
    <property type="entry name" value="rSAM"/>
</dbReference>
<comment type="caution">
    <text evidence="8">The sequence shown here is derived from an EMBL/GenBank/DDBJ whole genome shotgun (WGS) entry which is preliminary data.</text>
</comment>
<dbReference type="Pfam" id="PF04055">
    <property type="entry name" value="Radical_SAM"/>
    <property type="match status" value="1"/>
</dbReference>
<evidence type="ECO:0000256" key="6">
    <source>
        <dbReference type="ARBA" id="ARBA00023601"/>
    </source>
</evidence>
<gene>
    <name evidence="8" type="ORF">S2091_2525</name>
</gene>
<accession>A0A2S9GYJ2</accession>
<feature type="domain" description="Radical SAM core" evidence="7">
    <location>
        <begin position="20"/>
        <end position="185"/>
    </location>
</feature>
<organism evidence="8 9">
    <name type="scientific">Solimicrobium silvestre</name>
    <dbReference type="NCBI Taxonomy" id="2099400"/>
    <lineage>
        <taxon>Bacteria</taxon>
        <taxon>Pseudomonadati</taxon>
        <taxon>Pseudomonadota</taxon>
        <taxon>Betaproteobacteria</taxon>
        <taxon>Burkholderiales</taxon>
        <taxon>Oxalobacteraceae</taxon>
        <taxon>Solimicrobium</taxon>
    </lineage>
</organism>
<dbReference type="GO" id="GO:0046872">
    <property type="term" value="F:metal ion binding"/>
    <property type="evidence" value="ECO:0007669"/>
    <property type="project" value="UniProtKB-KW"/>
</dbReference>
<evidence type="ECO:0000256" key="1">
    <source>
        <dbReference type="ARBA" id="ARBA00001966"/>
    </source>
</evidence>
<dbReference type="OrthoDB" id="308557at2"/>
<keyword evidence="4" id="KW-0408">Iron</keyword>
<dbReference type="RefSeq" id="WP_105532282.1">
    <property type="nucleotide sequence ID" value="NZ_PUGF01000011.1"/>
</dbReference>
<dbReference type="PANTHER" id="PTHR43273">
    <property type="entry name" value="ANAEROBIC SULFATASE-MATURATING ENZYME HOMOLOG ASLB-RELATED"/>
    <property type="match status" value="1"/>
</dbReference>
<comment type="similarity">
    <text evidence="6">Belongs to the radical SAM superfamily. Anaerobic sulfatase-maturating enzyme family.</text>
</comment>
<dbReference type="GO" id="GO:0016491">
    <property type="term" value="F:oxidoreductase activity"/>
    <property type="evidence" value="ECO:0007669"/>
    <property type="project" value="InterPro"/>
</dbReference>
<dbReference type="InterPro" id="IPR013785">
    <property type="entry name" value="Aldolase_TIM"/>
</dbReference>
<dbReference type="SUPFAM" id="SSF102114">
    <property type="entry name" value="Radical SAM enzymes"/>
    <property type="match status" value="1"/>
</dbReference>